<keyword evidence="2" id="KW-0472">Membrane</keyword>
<protein>
    <submittedName>
        <fullName evidence="3">Uncharacterized protein</fullName>
    </submittedName>
</protein>
<feature type="compositionally biased region" description="Basic and acidic residues" evidence="1">
    <location>
        <begin position="216"/>
        <end position="227"/>
    </location>
</feature>
<feature type="region of interest" description="Disordered" evidence="1">
    <location>
        <begin position="159"/>
        <end position="253"/>
    </location>
</feature>
<evidence type="ECO:0000313" key="3">
    <source>
        <dbReference type="EMBL" id="RSH80903.1"/>
    </source>
</evidence>
<evidence type="ECO:0000256" key="1">
    <source>
        <dbReference type="SAM" id="MobiDB-lite"/>
    </source>
</evidence>
<dbReference type="OrthoDB" id="2574290at2759"/>
<feature type="transmembrane region" description="Helical" evidence="2">
    <location>
        <begin position="55"/>
        <end position="73"/>
    </location>
</feature>
<evidence type="ECO:0000313" key="4">
    <source>
        <dbReference type="Proteomes" id="UP000279236"/>
    </source>
</evidence>
<accession>A0A427XQ06</accession>
<comment type="caution">
    <text evidence="3">The sequence shown here is derived from an EMBL/GenBank/DDBJ whole genome shotgun (WGS) entry which is preliminary data.</text>
</comment>
<dbReference type="GeneID" id="39592874"/>
<reference evidence="3 4" key="1">
    <citation type="submission" date="2018-11" db="EMBL/GenBank/DDBJ databases">
        <title>Genome sequence of Apiotrichum porosum DSM 27194.</title>
        <authorList>
            <person name="Aliyu H."/>
            <person name="Gorte O."/>
            <person name="Ochsenreither K."/>
        </authorList>
    </citation>
    <scope>NUCLEOTIDE SEQUENCE [LARGE SCALE GENOMIC DNA]</scope>
    <source>
        <strain evidence="3 4">DSM 27194</strain>
    </source>
</reference>
<keyword evidence="4" id="KW-1185">Reference proteome</keyword>
<dbReference type="STRING" id="105984.A0A427XQ06"/>
<organism evidence="3 4">
    <name type="scientific">Apiotrichum porosum</name>
    <dbReference type="NCBI Taxonomy" id="105984"/>
    <lineage>
        <taxon>Eukaryota</taxon>
        <taxon>Fungi</taxon>
        <taxon>Dikarya</taxon>
        <taxon>Basidiomycota</taxon>
        <taxon>Agaricomycotina</taxon>
        <taxon>Tremellomycetes</taxon>
        <taxon>Trichosporonales</taxon>
        <taxon>Trichosporonaceae</taxon>
        <taxon>Apiotrichum</taxon>
    </lineage>
</organism>
<dbReference type="AlphaFoldDB" id="A0A427XQ06"/>
<gene>
    <name evidence="3" type="ORF">EHS24_008331</name>
</gene>
<dbReference type="EMBL" id="RSCE01000007">
    <property type="protein sequence ID" value="RSH80903.1"/>
    <property type="molecule type" value="Genomic_DNA"/>
</dbReference>
<proteinExistence type="predicted"/>
<feature type="transmembrane region" description="Helical" evidence="2">
    <location>
        <begin position="85"/>
        <end position="108"/>
    </location>
</feature>
<keyword evidence="2" id="KW-1133">Transmembrane helix</keyword>
<evidence type="ECO:0000256" key="2">
    <source>
        <dbReference type="SAM" id="Phobius"/>
    </source>
</evidence>
<dbReference type="RefSeq" id="XP_028475622.1">
    <property type="nucleotide sequence ID" value="XM_028623648.1"/>
</dbReference>
<sequence length="253" mass="26934">MPVSNADISILPIGRLQGGPLNPFEQDVAKQALQEALDKGEVTQKDVDLLKQATTWIPLCSSIGGLSGVPLYIMLRSGPRKRPMLWSLAASTMASFCGSFLGFIAGGMGVTMSINNNMDDAHEKLRTFQDIAETARDGIIQVRETGTVPTWYHPRAIGVPSGMSSKTLPDGWAGSDSGSASTSSAASSSPSSASSSSSPDFTAGSSQTEALLRQNALDKEERQEQQDLAKAQAEFDAMVERERKGGDDLDTYK</sequence>
<keyword evidence="2" id="KW-0812">Transmembrane</keyword>
<name>A0A427XQ06_9TREE</name>
<feature type="compositionally biased region" description="Basic and acidic residues" evidence="1">
    <location>
        <begin position="238"/>
        <end position="253"/>
    </location>
</feature>
<dbReference type="Proteomes" id="UP000279236">
    <property type="component" value="Unassembled WGS sequence"/>
</dbReference>
<feature type="compositionally biased region" description="Low complexity" evidence="1">
    <location>
        <begin position="173"/>
        <end position="206"/>
    </location>
</feature>